<protein>
    <submittedName>
        <fullName evidence="2">Uncharacterized protein</fullName>
    </submittedName>
</protein>
<sequence length="86" mass="9445">MITARGHLLTSFWIPNKSNFFFPQLQIEDWGWGYCLAAGDLAKTGLGPALRSGWPKARPRAERSGARRAEQTCEPRSIAAADLGEA</sequence>
<dbReference type="AlphaFoldDB" id="H6KZ75"/>
<dbReference type="STRING" id="984262.SGRA_1730"/>
<proteinExistence type="predicted"/>
<organism evidence="2 3">
    <name type="scientific">Saprospira grandis (strain Lewin)</name>
    <dbReference type="NCBI Taxonomy" id="984262"/>
    <lineage>
        <taxon>Bacteria</taxon>
        <taxon>Pseudomonadati</taxon>
        <taxon>Bacteroidota</taxon>
        <taxon>Saprospiria</taxon>
        <taxon>Saprospirales</taxon>
        <taxon>Saprospiraceae</taxon>
        <taxon>Saprospira</taxon>
    </lineage>
</organism>
<keyword evidence="3" id="KW-1185">Reference proteome</keyword>
<gene>
    <name evidence="2" type="ordered locus">SGRA_1730</name>
</gene>
<name>H6KZ75_SAPGL</name>
<evidence type="ECO:0000313" key="2">
    <source>
        <dbReference type="EMBL" id="AFC24465.1"/>
    </source>
</evidence>
<reference evidence="2 3" key="1">
    <citation type="journal article" date="2012" name="Stand. Genomic Sci.">
        <title>Complete genome sequencing and analysis of Saprospira grandis str. Lewin, a predatory marine bacterium.</title>
        <authorList>
            <person name="Saw J.H."/>
            <person name="Yuryev A."/>
            <person name="Kanbe M."/>
            <person name="Hou S."/>
            <person name="Young A.G."/>
            <person name="Aizawa S."/>
            <person name="Alam M."/>
        </authorList>
    </citation>
    <scope>NUCLEOTIDE SEQUENCE [LARGE SCALE GENOMIC DNA]</scope>
    <source>
        <strain evidence="2 3">Lewin</strain>
    </source>
</reference>
<feature type="compositionally biased region" description="Basic and acidic residues" evidence="1">
    <location>
        <begin position="59"/>
        <end position="73"/>
    </location>
</feature>
<dbReference type="Proteomes" id="UP000007519">
    <property type="component" value="Chromosome"/>
</dbReference>
<dbReference type="HOGENOM" id="CLU_2496117_0_0_10"/>
<dbReference type="KEGG" id="sgn:SGRA_1730"/>
<evidence type="ECO:0000313" key="3">
    <source>
        <dbReference type="Proteomes" id="UP000007519"/>
    </source>
</evidence>
<dbReference type="EMBL" id="CP002831">
    <property type="protein sequence ID" value="AFC24465.1"/>
    <property type="molecule type" value="Genomic_DNA"/>
</dbReference>
<feature type="region of interest" description="Disordered" evidence="1">
    <location>
        <begin position="52"/>
        <end position="86"/>
    </location>
</feature>
<accession>H6KZ75</accession>
<evidence type="ECO:0000256" key="1">
    <source>
        <dbReference type="SAM" id="MobiDB-lite"/>
    </source>
</evidence>